<keyword evidence="4" id="KW-1185">Reference proteome</keyword>
<keyword evidence="1" id="KW-1133">Transmembrane helix</keyword>
<keyword evidence="1" id="KW-0812">Transmembrane</keyword>
<dbReference type="Proteomes" id="UP000016930">
    <property type="component" value="Unassembled WGS sequence"/>
</dbReference>
<feature type="transmembrane region" description="Helical" evidence="1">
    <location>
        <begin position="38"/>
        <end position="55"/>
    </location>
</feature>
<proteinExistence type="predicted"/>
<evidence type="ECO:0000256" key="1">
    <source>
        <dbReference type="SAM" id="Phobius"/>
    </source>
</evidence>
<dbReference type="AlphaFoldDB" id="M2QZI9"/>
<feature type="transmembrane region" description="Helical" evidence="1">
    <location>
        <begin position="76"/>
        <end position="94"/>
    </location>
</feature>
<organism evidence="3 4">
    <name type="scientific">Ceriporiopsis subvermispora (strain B)</name>
    <name type="common">White-rot fungus</name>
    <name type="synonym">Gelatoporia subvermispora</name>
    <dbReference type="NCBI Taxonomy" id="914234"/>
    <lineage>
        <taxon>Eukaryota</taxon>
        <taxon>Fungi</taxon>
        <taxon>Dikarya</taxon>
        <taxon>Basidiomycota</taxon>
        <taxon>Agaricomycotina</taxon>
        <taxon>Agaricomycetes</taxon>
        <taxon>Polyporales</taxon>
        <taxon>Gelatoporiaceae</taxon>
        <taxon>Gelatoporia</taxon>
    </lineage>
</organism>
<accession>M2QZI9</accession>
<gene>
    <name evidence="3" type="ORF">CERSUDRAFT_69044</name>
</gene>
<feature type="domain" description="DUF6533" evidence="2">
    <location>
        <begin position="2"/>
        <end position="30"/>
    </location>
</feature>
<protein>
    <recommendedName>
        <fullName evidence="2">DUF6533 domain-containing protein</fullName>
    </recommendedName>
</protein>
<dbReference type="HOGENOM" id="CLU_053360_1_2_1"/>
<dbReference type="Pfam" id="PF20151">
    <property type="entry name" value="DUF6533"/>
    <property type="match status" value="1"/>
</dbReference>
<evidence type="ECO:0000259" key="2">
    <source>
        <dbReference type="Pfam" id="PF20151"/>
    </source>
</evidence>
<keyword evidence="1" id="KW-0472">Membrane</keyword>
<evidence type="ECO:0000313" key="4">
    <source>
        <dbReference type="Proteomes" id="UP000016930"/>
    </source>
</evidence>
<feature type="transmembrane region" description="Helical" evidence="1">
    <location>
        <begin position="15"/>
        <end position="32"/>
    </location>
</feature>
<evidence type="ECO:0000313" key="3">
    <source>
        <dbReference type="EMBL" id="EMD31966.1"/>
    </source>
</evidence>
<dbReference type="EMBL" id="KB445814">
    <property type="protein sequence ID" value="EMD31966.1"/>
    <property type="molecule type" value="Genomic_DNA"/>
</dbReference>
<name>M2QZI9_CERS8</name>
<dbReference type="InterPro" id="IPR045340">
    <property type="entry name" value="DUF6533"/>
</dbReference>
<sequence>MTLSDEVEYIWRRRFSSVTLLFFLNRLALLLWTSLKVYINFGLGTTSTVAFPIELTLSMRYTFIASRVYALSKGQLVISVIIFVFGVSGVLGYLEYAVTGPQPVESWFGSIFWTCAETSSWTGDKFERYALLILPGRSAISALADLSAIIMTCRKVGFVSQAYSNTSITSILLRDGAPVRNSTLLLFRSISSHRRSLQAIIVSHFLLNLRDVACKTTFIHHDKHQALSCFSESGDLDSQQSGIRFVSFLAPMGGSLDLGSADGFDTDVYGAGPEVQQSSKLDVSQV</sequence>
<reference evidence="3 4" key="1">
    <citation type="journal article" date="2012" name="Proc. Natl. Acad. Sci. U.S.A.">
        <title>Comparative genomics of Ceriporiopsis subvermispora and Phanerochaete chrysosporium provide insight into selective ligninolysis.</title>
        <authorList>
            <person name="Fernandez-Fueyo E."/>
            <person name="Ruiz-Duenas F.J."/>
            <person name="Ferreira P."/>
            <person name="Floudas D."/>
            <person name="Hibbett D.S."/>
            <person name="Canessa P."/>
            <person name="Larrondo L.F."/>
            <person name="James T.Y."/>
            <person name="Seelenfreund D."/>
            <person name="Lobos S."/>
            <person name="Polanco R."/>
            <person name="Tello M."/>
            <person name="Honda Y."/>
            <person name="Watanabe T."/>
            <person name="Watanabe T."/>
            <person name="Ryu J.S."/>
            <person name="Kubicek C.P."/>
            <person name="Schmoll M."/>
            <person name="Gaskell J."/>
            <person name="Hammel K.E."/>
            <person name="St John F.J."/>
            <person name="Vanden Wymelenberg A."/>
            <person name="Sabat G."/>
            <person name="Splinter BonDurant S."/>
            <person name="Syed K."/>
            <person name="Yadav J.S."/>
            <person name="Doddapaneni H."/>
            <person name="Subramanian V."/>
            <person name="Lavin J.L."/>
            <person name="Oguiza J.A."/>
            <person name="Perez G."/>
            <person name="Pisabarro A.G."/>
            <person name="Ramirez L."/>
            <person name="Santoyo F."/>
            <person name="Master E."/>
            <person name="Coutinho P.M."/>
            <person name="Henrissat B."/>
            <person name="Lombard V."/>
            <person name="Magnuson J.K."/>
            <person name="Kuees U."/>
            <person name="Hori C."/>
            <person name="Igarashi K."/>
            <person name="Samejima M."/>
            <person name="Held B.W."/>
            <person name="Barry K.W."/>
            <person name="LaButti K.M."/>
            <person name="Lapidus A."/>
            <person name="Lindquist E.A."/>
            <person name="Lucas S.M."/>
            <person name="Riley R."/>
            <person name="Salamov A.A."/>
            <person name="Hoffmeister D."/>
            <person name="Schwenk D."/>
            <person name="Hadar Y."/>
            <person name="Yarden O."/>
            <person name="de Vries R.P."/>
            <person name="Wiebenga A."/>
            <person name="Stenlid J."/>
            <person name="Eastwood D."/>
            <person name="Grigoriev I.V."/>
            <person name="Berka R.M."/>
            <person name="Blanchette R.A."/>
            <person name="Kersten P."/>
            <person name="Martinez A.T."/>
            <person name="Vicuna R."/>
            <person name="Cullen D."/>
        </authorList>
    </citation>
    <scope>NUCLEOTIDE SEQUENCE [LARGE SCALE GENOMIC DNA]</scope>
    <source>
        <strain evidence="3 4">B</strain>
    </source>
</reference>